<dbReference type="Proteomes" id="UP000247409">
    <property type="component" value="Unassembled WGS sequence"/>
</dbReference>
<evidence type="ECO:0000313" key="3">
    <source>
        <dbReference type="Proteomes" id="UP000247409"/>
    </source>
</evidence>
<gene>
    <name evidence="2" type="ORF">BWQ96_08952</name>
</gene>
<name>A0A2V3IGY9_9FLOR</name>
<keyword evidence="3" id="KW-1185">Reference proteome</keyword>
<evidence type="ECO:0000313" key="2">
    <source>
        <dbReference type="EMBL" id="PXF41337.1"/>
    </source>
</evidence>
<dbReference type="EMBL" id="NBIV01000221">
    <property type="protein sequence ID" value="PXF41337.1"/>
    <property type="molecule type" value="Genomic_DNA"/>
</dbReference>
<organism evidence="2 3">
    <name type="scientific">Gracilariopsis chorda</name>
    <dbReference type="NCBI Taxonomy" id="448386"/>
    <lineage>
        <taxon>Eukaryota</taxon>
        <taxon>Rhodophyta</taxon>
        <taxon>Florideophyceae</taxon>
        <taxon>Rhodymeniophycidae</taxon>
        <taxon>Gracilariales</taxon>
        <taxon>Gracilariaceae</taxon>
        <taxon>Gracilariopsis</taxon>
    </lineage>
</organism>
<proteinExistence type="predicted"/>
<comment type="caution">
    <text evidence="2">The sequence shown here is derived from an EMBL/GenBank/DDBJ whole genome shotgun (WGS) entry which is preliminary data.</text>
</comment>
<sequence length="193" mass="21471">MATKPANAQKSTTIPPDEFQTKAHDFTFDIQEFTIKVRHIFSSKIGALVSVIYSKIPPPKGIEIGDRETVLNAPNREPNDKPNGTPKNVPTPNSAFFSYAQVVKNNISPRPSPEPSTLPLFEVDKINADTFFPSNKGRKQMQRATTGLLGRENKQLAILKTSDDFPPLKYSLNLTRVFATAGVREPITNWYGQ</sequence>
<dbReference type="AlphaFoldDB" id="A0A2V3IGY9"/>
<reference evidence="2 3" key="1">
    <citation type="journal article" date="2018" name="Mol. Biol. Evol.">
        <title>Analysis of the draft genome of the red seaweed Gracilariopsis chorda provides insights into genome size evolution in Rhodophyta.</title>
        <authorList>
            <person name="Lee J."/>
            <person name="Yang E.C."/>
            <person name="Graf L."/>
            <person name="Yang J.H."/>
            <person name="Qiu H."/>
            <person name="Zel Zion U."/>
            <person name="Chan C.X."/>
            <person name="Stephens T.G."/>
            <person name="Weber A.P.M."/>
            <person name="Boo G.H."/>
            <person name="Boo S.M."/>
            <person name="Kim K.M."/>
            <person name="Shin Y."/>
            <person name="Jung M."/>
            <person name="Lee S.J."/>
            <person name="Yim H.S."/>
            <person name="Lee J.H."/>
            <person name="Bhattacharya D."/>
            <person name="Yoon H.S."/>
        </authorList>
    </citation>
    <scope>NUCLEOTIDE SEQUENCE [LARGE SCALE GENOMIC DNA]</scope>
    <source>
        <strain evidence="2 3">SKKU-2015</strain>
        <tissue evidence="2">Whole body</tissue>
    </source>
</reference>
<protein>
    <submittedName>
        <fullName evidence="2">Uncharacterized protein</fullName>
    </submittedName>
</protein>
<feature type="region of interest" description="Disordered" evidence="1">
    <location>
        <begin position="63"/>
        <end position="89"/>
    </location>
</feature>
<accession>A0A2V3IGY9</accession>
<evidence type="ECO:0000256" key="1">
    <source>
        <dbReference type="SAM" id="MobiDB-lite"/>
    </source>
</evidence>